<dbReference type="PANTHER" id="PTHR31607">
    <property type="entry name" value="DUF1216 DOMAIN-CONTAINING PROTEIN-RELATED"/>
    <property type="match status" value="1"/>
</dbReference>
<dbReference type="EMBL" id="JBANAX010000237">
    <property type="protein sequence ID" value="KAL1217754.1"/>
    <property type="molecule type" value="Genomic_DNA"/>
</dbReference>
<dbReference type="PANTHER" id="PTHR31607:SF34">
    <property type="entry name" value="OF RNA POLYMERASE II TRANSCRIPTION SUBUNIT-LIKE PROTEIN, PUTATIVE (DUF1216)-RELATED"/>
    <property type="match status" value="1"/>
</dbReference>
<organism evidence="3 4">
    <name type="scientific">Cardamine amara subsp. amara</name>
    <dbReference type="NCBI Taxonomy" id="228776"/>
    <lineage>
        <taxon>Eukaryota</taxon>
        <taxon>Viridiplantae</taxon>
        <taxon>Streptophyta</taxon>
        <taxon>Embryophyta</taxon>
        <taxon>Tracheophyta</taxon>
        <taxon>Spermatophyta</taxon>
        <taxon>Magnoliopsida</taxon>
        <taxon>eudicotyledons</taxon>
        <taxon>Gunneridae</taxon>
        <taxon>Pentapetalae</taxon>
        <taxon>rosids</taxon>
        <taxon>malvids</taxon>
        <taxon>Brassicales</taxon>
        <taxon>Brassicaceae</taxon>
        <taxon>Cardamineae</taxon>
        <taxon>Cardamine</taxon>
    </lineage>
</organism>
<accession>A0ABD1BKU3</accession>
<dbReference type="AlphaFoldDB" id="A0ABD1BKU3"/>
<evidence type="ECO:0000256" key="1">
    <source>
        <dbReference type="SAM" id="MobiDB-lite"/>
    </source>
</evidence>
<evidence type="ECO:0000259" key="2">
    <source>
        <dbReference type="Pfam" id="PF06746"/>
    </source>
</evidence>
<name>A0ABD1BKU3_CARAN</name>
<evidence type="ECO:0000313" key="3">
    <source>
        <dbReference type="EMBL" id="KAL1217754.1"/>
    </source>
</evidence>
<feature type="domain" description="DUF1216" evidence="2">
    <location>
        <begin position="101"/>
        <end position="230"/>
    </location>
</feature>
<feature type="compositionally biased region" description="Low complexity" evidence="1">
    <location>
        <begin position="36"/>
        <end position="63"/>
    </location>
</feature>
<sequence>MAIVPRAAVFSKNTWPSCGEKETSKSLKDTAGGGSTSPTPCGSPSNSPSRSSSFGARGSLGASQNSTVTVEQIEAETSKVVMTFIMDLEKKCLQKEEYKGFFEKLKATMAFPSKSSPRKRKGLISRIKSAARKVSDAMAFIRTRIGGKSAEVKKSVETYQGEVVKTMEELDVIYGKIVSQNKGKNEGSLTLTAEQQKEIKVTITKWEQVTTQFVETCVQSETQSSSTSSSLGKIKAN</sequence>
<dbReference type="Proteomes" id="UP001558713">
    <property type="component" value="Unassembled WGS sequence"/>
</dbReference>
<keyword evidence="4" id="KW-1185">Reference proteome</keyword>
<protein>
    <recommendedName>
        <fullName evidence="2">DUF1216 domain-containing protein</fullName>
    </recommendedName>
</protein>
<dbReference type="Pfam" id="PF06746">
    <property type="entry name" value="DUF1216"/>
    <property type="match status" value="1"/>
</dbReference>
<comment type="caution">
    <text evidence="3">The sequence shown here is derived from an EMBL/GenBank/DDBJ whole genome shotgun (WGS) entry which is preliminary data.</text>
</comment>
<proteinExistence type="predicted"/>
<dbReference type="InterPro" id="IPR009605">
    <property type="entry name" value="DUF1216"/>
</dbReference>
<feature type="region of interest" description="Disordered" evidence="1">
    <location>
        <begin position="14"/>
        <end position="67"/>
    </location>
</feature>
<feature type="compositionally biased region" description="Basic and acidic residues" evidence="1">
    <location>
        <begin position="19"/>
        <end position="28"/>
    </location>
</feature>
<reference evidence="3 4" key="1">
    <citation type="submission" date="2024-04" db="EMBL/GenBank/DDBJ databases">
        <title>Genome assembly C_amara_ONT_v2.</title>
        <authorList>
            <person name="Yant L."/>
            <person name="Moore C."/>
            <person name="Slenker M."/>
        </authorList>
    </citation>
    <scope>NUCLEOTIDE SEQUENCE [LARGE SCALE GENOMIC DNA]</scope>
    <source>
        <tissue evidence="3">Leaf</tissue>
    </source>
</reference>
<evidence type="ECO:0000313" key="4">
    <source>
        <dbReference type="Proteomes" id="UP001558713"/>
    </source>
</evidence>
<gene>
    <name evidence="3" type="ORF">V5N11_013346</name>
</gene>